<proteinExistence type="predicted"/>
<gene>
    <name evidence="1" type="ORF">MONAX_5E011112</name>
</gene>
<dbReference type="Proteomes" id="UP000335636">
    <property type="component" value="Unassembled WGS sequence"/>
</dbReference>
<protein>
    <submittedName>
        <fullName evidence="1">Uncharacterized protein</fullName>
    </submittedName>
</protein>
<feature type="non-terminal residue" evidence="1">
    <location>
        <position position="1"/>
    </location>
</feature>
<evidence type="ECO:0000313" key="1">
    <source>
        <dbReference type="EMBL" id="VTJ51598.1"/>
    </source>
</evidence>
<keyword evidence="2" id="KW-1185">Reference proteome</keyword>
<dbReference type="EMBL" id="CABDUW010000006">
    <property type="protein sequence ID" value="VTJ51598.1"/>
    <property type="molecule type" value="Genomic_DNA"/>
</dbReference>
<organism evidence="1 2">
    <name type="scientific">Marmota monax</name>
    <name type="common">Woodchuck</name>
    <dbReference type="NCBI Taxonomy" id="9995"/>
    <lineage>
        <taxon>Eukaryota</taxon>
        <taxon>Metazoa</taxon>
        <taxon>Chordata</taxon>
        <taxon>Craniata</taxon>
        <taxon>Vertebrata</taxon>
        <taxon>Euteleostomi</taxon>
        <taxon>Mammalia</taxon>
        <taxon>Eutheria</taxon>
        <taxon>Euarchontoglires</taxon>
        <taxon>Glires</taxon>
        <taxon>Rodentia</taxon>
        <taxon>Sciuromorpha</taxon>
        <taxon>Sciuridae</taxon>
        <taxon>Xerinae</taxon>
        <taxon>Marmotini</taxon>
        <taxon>Marmota</taxon>
    </lineage>
</organism>
<name>A0A5E4A3A8_MARMO</name>
<sequence>REMEPTLRWLAPRLQPQSAGNTPSAEQTERLLVQGAGGCPEGTQVYWKRGVRVNGCRCLHGGLWTHEAGGLPRLQIPTSQPANWASAPQSHSTCYGEGLPYVSQEEQESTVCGEGLSSGLPFVRKASQQLKLKWFFPDLPMAPPGSLERCFPLLC</sequence>
<reference evidence="1" key="1">
    <citation type="submission" date="2019-04" db="EMBL/GenBank/DDBJ databases">
        <authorList>
            <person name="Alioto T."/>
            <person name="Alioto T."/>
        </authorList>
    </citation>
    <scope>NUCLEOTIDE SEQUENCE [LARGE SCALE GENOMIC DNA]</scope>
</reference>
<evidence type="ECO:0000313" key="2">
    <source>
        <dbReference type="Proteomes" id="UP000335636"/>
    </source>
</evidence>
<accession>A0A5E4A3A8</accession>
<dbReference type="AlphaFoldDB" id="A0A5E4A3A8"/>
<comment type="caution">
    <text evidence="1">The sequence shown here is derived from an EMBL/GenBank/DDBJ whole genome shotgun (WGS) entry which is preliminary data.</text>
</comment>